<feature type="domain" description="Nuclease associated modular" evidence="4">
    <location>
        <begin position="136"/>
        <end position="152"/>
    </location>
</feature>
<evidence type="ECO:0000313" key="5">
    <source>
        <dbReference type="EMBL" id="MBP2399810.1"/>
    </source>
</evidence>
<feature type="compositionally biased region" description="Basic residues" evidence="2">
    <location>
        <begin position="224"/>
        <end position="233"/>
    </location>
</feature>
<sequence>METATTGIVYGIRLESGSEYRYVGITTKTASRRFHQHLRLAKVGRKTPFYDWLRKHENEGLAVDILERVSGLAELGHAEVAWISKLRGQGQRLLNISEGGLGSAGVQWTEEMREAARIRGLGRKGVSRPGASNPFYGKKHSPEQRVKWSHDRKGTNQGVSNPNYGKYGSDHPSFGHVVSEEARKVLSDSRQGAGNPNFGKTASLETREKMSAARKGRPQPSSKRSAHTRHHTNKGVSNPNCKYCLEVIDPRDLF</sequence>
<organism evidence="5 6">
    <name type="scientific">Glutamicibacter protophormiae</name>
    <name type="common">Brevibacterium protophormiae</name>
    <dbReference type="NCBI Taxonomy" id="37930"/>
    <lineage>
        <taxon>Bacteria</taxon>
        <taxon>Bacillati</taxon>
        <taxon>Actinomycetota</taxon>
        <taxon>Actinomycetes</taxon>
        <taxon>Micrococcales</taxon>
        <taxon>Micrococcaceae</taxon>
        <taxon>Glutamicibacter</taxon>
    </lineage>
</organism>
<comment type="caution">
    <text evidence="5">The sequence shown here is derived from an EMBL/GenBank/DDBJ whole genome shotgun (WGS) entry which is preliminary data.</text>
</comment>
<keyword evidence="6" id="KW-1185">Reference proteome</keyword>
<evidence type="ECO:0000256" key="2">
    <source>
        <dbReference type="SAM" id="MobiDB-lite"/>
    </source>
</evidence>
<proteinExistence type="predicted"/>
<feature type="compositionally biased region" description="Basic and acidic residues" evidence="2">
    <location>
        <begin position="178"/>
        <end position="187"/>
    </location>
</feature>
<evidence type="ECO:0000313" key="6">
    <source>
        <dbReference type="Proteomes" id="UP001195422"/>
    </source>
</evidence>
<accession>A0ABS4XTX8</accession>
<comment type="similarity">
    <text evidence="1">To endonucleases of group I introns of fungi and phage.</text>
</comment>
<name>A0ABS4XTX8_GLUPR</name>
<evidence type="ECO:0008006" key="7">
    <source>
        <dbReference type="Google" id="ProtNLM"/>
    </source>
</evidence>
<dbReference type="Proteomes" id="UP001195422">
    <property type="component" value="Unassembled WGS sequence"/>
</dbReference>
<feature type="compositionally biased region" description="Basic and acidic residues" evidence="2">
    <location>
        <begin position="140"/>
        <end position="154"/>
    </location>
</feature>
<dbReference type="Gene3D" id="3.40.1440.10">
    <property type="entry name" value="GIY-YIG endonuclease"/>
    <property type="match status" value="1"/>
</dbReference>
<dbReference type="RefSeq" id="WP_188946943.1">
    <property type="nucleotide sequence ID" value="NZ_BMPH01000001.1"/>
</dbReference>
<feature type="region of interest" description="Disordered" evidence="2">
    <location>
        <begin position="119"/>
        <end position="241"/>
    </location>
</feature>
<dbReference type="InterPro" id="IPR003611">
    <property type="entry name" value="NUMOD3"/>
</dbReference>
<feature type="domain" description="GIY-YIG" evidence="3">
    <location>
        <begin position="6"/>
        <end position="100"/>
    </location>
</feature>
<dbReference type="InterPro" id="IPR035901">
    <property type="entry name" value="GIY-YIG_endonuc_sf"/>
</dbReference>
<reference evidence="5 6" key="1">
    <citation type="submission" date="2021-03" db="EMBL/GenBank/DDBJ databases">
        <title>Sequencing the genomes of 1000 actinobacteria strains.</title>
        <authorList>
            <person name="Klenk H.-P."/>
        </authorList>
    </citation>
    <scope>NUCLEOTIDE SEQUENCE [LARGE SCALE GENOMIC DNA]</scope>
    <source>
        <strain evidence="5 6">DSM 20168</strain>
    </source>
</reference>
<dbReference type="CDD" id="cd10443">
    <property type="entry name" value="GIY-YIG_HE_Tlr8p_PBC-V_like"/>
    <property type="match status" value="1"/>
</dbReference>
<feature type="domain" description="Nuclease associated modular" evidence="4">
    <location>
        <begin position="174"/>
        <end position="190"/>
    </location>
</feature>
<dbReference type="SMART" id="SM00496">
    <property type="entry name" value="IENR2"/>
    <property type="match status" value="3"/>
</dbReference>
<dbReference type="SMART" id="SM00465">
    <property type="entry name" value="GIYc"/>
    <property type="match status" value="1"/>
</dbReference>
<gene>
    <name evidence="5" type="ORF">JOF39_002891</name>
</gene>
<dbReference type="SUPFAM" id="SSF64496">
    <property type="entry name" value="DNA-binding domain of intron-encoded endonucleases"/>
    <property type="match status" value="2"/>
</dbReference>
<evidence type="ECO:0000256" key="1">
    <source>
        <dbReference type="ARBA" id="ARBA00010045"/>
    </source>
</evidence>
<evidence type="ECO:0000259" key="4">
    <source>
        <dbReference type="SMART" id="SM00496"/>
    </source>
</evidence>
<dbReference type="InterPro" id="IPR000305">
    <property type="entry name" value="GIY-YIG_endonuc"/>
</dbReference>
<feature type="compositionally biased region" description="Polar residues" evidence="2">
    <location>
        <begin position="188"/>
        <end position="204"/>
    </location>
</feature>
<feature type="domain" description="Nuclease associated modular" evidence="4">
    <location>
        <begin position="198"/>
        <end position="214"/>
    </location>
</feature>
<protein>
    <recommendedName>
        <fullName evidence="7">NUMOD3 motif protein</fullName>
    </recommendedName>
</protein>
<dbReference type="EMBL" id="JAGIOJ010000001">
    <property type="protein sequence ID" value="MBP2399810.1"/>
    <property type="molecule type" value="Genomic_DNA"/>
</dbReference>
<evidence type="ECO:0000259" key="3">
    <source>
        <dbReference type="SMART" id="SM00465"/>
    </source>
</evidence>
<dbReference type="Pfam" id="PF07460">
    <property type="entry name" value="NUMOD3"/>
    <property type="match status" value="2"/>
</dbReference>